<reference evidence="2 3" key="1">
    <citation type="journal article" date="2018" name="New Phytol.">
        <title>Phylogenomics of Endogonaceae and evolution of mycorrhizas within Mucoromycota.</title>
        <authorList>
            <person name="Chang Y."/>
            <person name="Desiro A."/>
            <person name="Na H."/>
            <person name="Sandor L."/>
            <person name="Lipzen A."/>
            <person name="Clum A."/>
            <person name="Barry K."/>
            <person name="Grigoriev I.V."/>
            <person name="Martin F.M."/>
            <person name="Stajich J.E."/>
            <person name="Smith M.E."/>
            <person name="Bonito G."/>
            <person name="Spatafora J.W."/>
        </authorList>
    </citation>
    <scope>NUCLEOTIDE SEQUENCE [LARGE SCALE GENOMIC DNA]</scope>
    <source>
        <strain evidence="2 3">AD002</strain>
    </source>
</reference>
<evidence type="ECO:0000313" key="3">
    <source>
        <dbReference type="Proteomes" id="UP000274822"/>
    </source>
</evidence>
<gene>
    <name evidence="2" type="ORF">BC938DRAFT_480254</name>
</gene>
<comment type="caution">
    <text evidence="2">The sequence shown here is derived from an EMBL/GenBank/DDBJ whole genome shotgun (WGS) entry which is preliminary data.</text>
</comment>
<feature type="domain" description="BTB" evidence="1">
    <location>
        <begin position="14"/>
        <end position="91"/>
    </location>
</feature>
<dbReference type="Gene3D" id="3.30.710.10">
    <property type="entry name" value="Potassium Channel Kv1.1, Chain A"/>
    <property type="match status" value="1"/>
</dbReference>
<dbReference type="AlphaFoldDB" id="A0A433QIZ7"/>
<dbReference type="SUPFAM" id="SSF54695">
    <property type="entry name" value="POZ domain"/>
    <property type="match status" value="1"/>
</dbReference>
<dbReference type="SMART" id="SM00225">
    <property type="entry name" value="BTB"/>
    <property type="match status" value="1"/>
</dbReference>
<dbReference type="InterPro" id="IPR000210">
    <property type="entry name" value="BTB/POZ_dom"/>
</dbReference>
<sequence>MPDGCKDNHYYDDGDVALISQSTVFKVHSVLLRLACNFFKVRLSDDWSSDSERALDSLKGDVLCKARECKHHIIMHDEDPADISLLLSVIYPNHNWQLSWKNIGTLWRLADKYIAETLLRELQVFANREFHAAPLTALWLAEKYVNETIYQKASTYVINDINEYVEKPLFAQLSVETRCKLYMRRLKIWEDLMDININRNRVCDANCYRVCNEKLRCILNKITGPILLTLQAIELVSTNTYTHTFCTKDICNQIVALLNKYGGTKPTIASLAKQPKFFIQINSP</sequence>
<name>A0A433QIZ7_9FUNG</name>
<proteinExistence type="predicted"/>
<dbReference type="Proteomes" id="UP000274822">
    <property type="component" value="Unassembled WGS sequence"/>
</dbReference>
<dbReference type="EMBL" id="RBNJ01004709">
    <property type="protein sequence ID" value="RUS29777.1"/>
    <property type="molecule type" value="Genomic_DNA"/>
</dbReference>
<dbReference type="CDD" id="cd18186">
    <property type="entry name" value="BTB_POZ_ZBTB_KLHL-like"/>
    <property type="match status" value="1"/>
</dbReference>
<dbReference type="InterPro" id="IPR011333">
    <property type="entry name" value="SKP1/BTB/POZ_sf"/>
</dbReference>
<accession>A0A433QIZ7</accession>
<evidence type="ECO:0000313" key="2">
    <source>
        <dbReference type="EMBL" id="RUS29777.1"/>
    </source>
</evidence>
<keyword evidence="3" id="KW-1185">Reference proteome</keyword>
<dbReference type="Pfam" id="PF00651">
    <property type="entry name" value="BTB"/>
    <property type="match status" value="1"/>
</dbReference>
<evidence type="ECO:0000259" key="1">
    <source>
        <dbReference type="PROSITE" id="PS50097"/>
    </source>
</evidence>
<organism evidence="2 3">
    <name type="scientific">Jimgerdemannia flammicorona</name>
    <dbReference type="NCBI Taxonomy" id="994334"/>
    <lineage>
        <taxon>Eukaryota</taxon>
        <taxon>Fungi</taxon>
        <taxon>Fungi incertae sedis</taxon>
        <taxon>Mucoromycota</taxon>
        <taxon>Mucoromycotina</taxon>
        <taxon>Endogonomycetes</taxon>
        <taxon>Endogonales</taxon>
        <taxon>Endogonaceae</taxon>
        <taxon>Jimgerdemannia</taxon>
    </lineage>
</organism>
<protein>
    <recommendedName>
        <fullName evidence="1">BTB domain-containing protein</fullName>
    </recommendedName>
</protein>
<dbReference type="PROSITE" id="PS50097">
    <property type="entry name" value="BTB"/>
    <property type="match status" value="1"/>
</dbReference>